<proteinExistence type="predicted"/>
<accession>A0ABT5FY68</accession>
<organism evidence="1 2">
    <name type="scientific">Streptomyces gilvifuscus</name>
    <dbReference type="NCBI Taxonomy" id="1550617"/>
    <lineage>
        <taxon>Bacteria</taxon>
        <taxon>Bacillati</taxon>
        <taxon>Actinomycetota</taxon>
        <taxon>Actinomycetes</taxon>
        <taxon>Kitasatosporales</taxon>
        <taxon>Streptomycetaceae</taxon>
        <taxon>Streptomyces</taxon>
    </lineage>
</organism>
<comment type="caution">
    <text evidence="1">The sequence shown here is derived from an EMBL/GenBank/DDBJ whole genome shotgun (WGS) entry which is preliminary data.</text>
</comment>
<sequence length="227" mass="24449">MADPTSVSEPRRRLLADVLAAGGPYGLVLAGGHALHAHGLVGWPGRELEVATEHAEDMERIVAVLRAGLWERGRQAGVWGTGPLSARLIVTEPDSGEECEVGVAKEVLWRAPVPTGYGLALSLEDAVGITVRALAGRGLVGDLIGVRAAARRWSLPELEELGRRHARDTFDLADLRMRLTGTDWVDDTDFAVHGLDTAAIEELRRWAQGWADEIGEQLCEAGAPEED</sequence>
<keyword evidence="2" id="KW-1185">Reference proteome</keyword>
<dbReference type="Proteomes" id="UP001221328">
    <property type="component" value="Unassembled WGS sequence"/>
</dbReference>
<gene>
    <name evidence="1" type="ORF">PO587_23825</name>
</gene>
<dbReference type="RefSeq" id="WP_272176591.1">
    <property type="nucleotide sequence ID" value="NZ_JAQOSK010000009.1"/>
</dbReference>
<dbReference type="EMBL" id="JAQOSK010000009">
    <property type="protein sequence ID" value="MDC2957494.1"/>
    <property type="molecule type" value="Genomic_DNA"/>
</dbReference>
<evidence type="ECO:0000313" key="2">
    <source>
        <dbReference type="Proteomes" id="UP001221328"/>
    </source>
</evidence>
<evidence type="ECO:0008006" key="3">
    <source>
        <dbReference type="Google" id="ProtNLM"/>
    </source>
</evidence>
<reference evidence="1 2" key="1">
    <citation type="journal article" date="2015" name="Int. J. Syst. Evol. Microbiol.">
        <title>Streptomyces gilvifuscus sp. nov., an actinomycete that produces antibacterial compounds isolated from soil.</title>
        <authorList>
            <person name="Nguyen T.M."/>
            <person name="Kim J."/>
        </authorList>
    </citation>
    <scope>NUCLEOTIDE SEQUENCE [LARGE SCALE GENOMIC DNA]</scope>
    <source>
        <strain evidence="1 2">T113</strain>
    </source>
</reference>
<protein>
    <recommendedName>
        <fullName evidence="3">Nucleotidyl transferase AbiEii/AbiGii toxin family protein</fullName>
    </recommendedName>
</protein>
<name>A0ABT5FY68_9ACTN</name>
<evidence type="ECO:0000313" key="1">
    <source>
        <dbReference type="EMBL" id="MDC2957494.1"/>
    </source>
</evidence>